<evidence type="ECO:0000313" key="6">
    <source>
        <dbReference type="EMBL" id="RDH85040.1"/>
    </source>
</evidence>
<dbReference type="SUPFAM" id="SSF46785">
    <property type="entry name" value="Winged helix' DNA-binding domain"/>
    <property type="match status" value="1"/>
</dbReference>
<dbReference type="CDD" id="cd08419">
    <property type="entry name" value="PBP2_CbbR_RubisCO_like"/>
    <property type="match status" value="1"/>
</dbReference>
<dbReference type="GO" id="GO:0000976">
    <property type="term" value="F:transcription cis-regulatory region binding"/>
    <property type="evidence" value="ECO:0007669"/>
    <property type="project" value="TreeGrafter"/>
</dbReference>
<dbReference type="Pfam" id="PF00126">
    <property type="entry name" value="HTH_1"/>
    <property type="match status" value="1"/>
</dbReference>
<dbReference type="PANTHER" id="PTHR30126:SF5">
    <property type="entry name" value="HTH-TYPE TRANSCRIPTIONAL ACTIVATOR CMPR"/>
    <property type="match status" value="1"/>
</dbReference>
<dbReference type="InterPro" id="IPR036388">
    <property type="entry name" value="WH-like_DNA-bd_sf"/>
</dbReference>
<dbReference type="GO" id="GO:0003700">
    <property type="term" value="F:DNA-binding transcription factor activity"/>
    <property type="evidence" value="ECO:0007669"/>
    <property type="project" value="InterPro"/>
</dbReference>
<name>A0A370DKE1_9GAMM</name>
<evidence type="ECO:0000256" key="4">
    <source>
        <dbReference type="ARBA" id="ARBA00023163"/>
    </source>
</evidence>
<keyword evidence="7" id="KW-1185">Reference proteome</keyword>
<dbReference type="PRINTS" id="PR00039">
    <property type="entry name" value="HTHLYSR"/>
</dbReference>
<evidence type="ECO:0000256" key="1">
    <source>
        <dbReference type="ARBA" id="ARBA00009437"/>
    </source>
</evidence>
<dbReference type="FunFam" id="1.10.10.10:FF:000001">
    <property type="entry name" value="LysR family transcriptional regulator"/>
    <property type="match status" value="1"/>
</dbReference>
<keyword evidence="3" id="KW-0238">DNA-binding</keyword>
<dbReference type="Pfam" id="PF03466">
    <property type="entry name" value="LysR_substrate"/>
    <property type="match status" value="1"/>
</dbReference>
<dbReference type="Gene3D" id="3.40.190.290">
    <property type="match status" value="1"/>
</dbReference>
<accession>A0A370DKE1</accession>
<evidence type="ECO:0000259" key="5">
    <source>
        <dbReference type="PROSITE" id="PS50931"/>
    </source>
</evidence>
<dbReference type="InterPro" id="IPR000847">
    <property type="entry name" value="LysR_HTH_N"/>
</dbReference>
<dbReference type="InterPro" id="IPR005119">
    <property type="entry name" value="LysR_subst-bd"/>
</dbReference>
<feature type="domain" description="HTH lysR-type" evidence="5">
    <location>
        <begin position="4"/>
        <end position="61"/>
    </location>
</feature>
<protein>
    <submittedName>
        <fullName evidence="6">LysR family transcriptional regulator</fullName>
    </submittedName>
</protein>
<proteinExistence type="inferred from homology"/>
<dbReference type="PROSITE" id="PS50931">
    <property type="entry name" value="HTH_LYSR"/>
    <property type="match status" value="1"/>
</dbReference>
<dbReference type="InterPro" id="IPR036390">
    <property type="entry name" value="WH_DNA-bd_sf"/>
</dbReference>
<evidence type="ECO:0000313" key="7">
    <source>
        <dbReference type="Proteomes" id="UP000254266"/>
    </source>
</evidence>
<reference evidence="6 7" key="1">
    <citation type="journal article" date="2018" name="ISME J.">
        <title>Endosymbiont genomes yield clues of tubeworm success.</title>
        <authorList>
            <person name="Li Y."/>
            <person name="Liles M.R."/>
            <person name="Halanych K.M."/>
        </authorList>
    </citation>
    <scope>NUCLEOTIDE SEQUENCE [LARGE SCALE GENOMIC DNA]</scope>
    <source>
        <strain evidence="6">A1464</strain>
    </source>
</reference>
<dbReference type="PANTHER" id="PTHR30126">
    <property type="entry name" value="HTH-TYPE TRANSCRIPTIONAL REGULATOR"/>
    <property type="match status" value="1"/>
</dbReference>
<dbReference type="SUPFAM" id="SSF53850">
    <property type="entry name" value="Periplasmic binding protein-like II"/>
    <property type="match status" value="1"/>
</dbReference>
<dbReference type="AlphaFoldDB" id="A0A370DKE1"/>
<evidence type="ECO:0000256" key="2">
    <source>
        <dbReference type="ARBA" id="ARBA00023015"/>
    </source>
</evidence>
<keyword evidence="2" id="KW-0805">Transcription regulation</keyword>
<comment type="caution">
    <text evidence="6">The sequence shown here is derived from an EMBL/GenBank/DDBJ whole genome shotgun (WGS) entry which is preliminary data.</text>
</comment>
<dbReference type="EMBL" id="QFXC01000007">
    <property type="protein sequence ID" value="RDH85040.1"/>
    <property type="molecule type" value="Genomic_DNA"/>
</dbReference>
<organism evidence="6 7">
    <name type="scientific">endosymbiont of Galathealinum brachiosum</name>
    <dbReference type="NCBI Taxonomy" id="2200906"/>
    <lineage>
        <taxon>Bacteria</taxon>
        <taxon>Pseudomonadati</taxon>
        <taxon>Pseudomonadota</taxon>
        <taxon>Gammaproteobacteria</taxon>
        <taxon>sulfur-oxidizing symbionts</taxon>
    </lineage>
</organism>
<sequence>MMHLTFQQLKLFESVSRLGSYTRAAEELFLTQPAVSIQIKRLEEQTGLPLFEKVGKKIFLTAAGKAMYEASSDILNRVDSLKNSIEELKGEVKGPLHLSVVTTAKYFLPNLLGTFLQKYPDVEPKLKFTNRARVIERLMNNDDDFVIMGQVPKDDNLETYPFLNNILGIVASAGHPLANKKHITLKELARQRFLIRESGSGTRYVFDNLLKEHGVEIEPYMELGSSEAIKQAVMAGLGIAVLSLHSVQLEREVNKLTVLNVEGFPLKRRWYAVHLKGRKLSLVARTFLEYILEESHKIIKVKFD</sequence>
<gene>
    <name evidence="6" type="ORF">DIZ80_04855</name>
</gene>
<comment type="similarity">
    <text evidence="1">Belongs to the LysR transcriptional regulatory family.</text>
</comment>
<keyword evidence="4" id="KW-0804">Transcription</keyword>
<evidence type="ECO:0000256" key="3">
    <source>
        <dbReference type="ARBA" id="ARBA00023125"/>
    </source>
</evidence>
<dbReference type="Gene3D" id="1.10.10.10">
    <property type="entry name" value="Winged helix-like DNA-binding domain superfamily/Winged helix DNA-binding domain"/>
    <property type="match status" value="1"/>
</dbReference>
<dbReference type="Proteomes" id="UP000254266">
    <property type="component" value="Unassembled WGS sequence"/>
</dbReference>